<accession>A0A221KB03</accession>
<dbReference type="NCBIfam" id="NF006743">
    <property type="entry name" value="PRK09270.1-2"/>
    <property type="match status" value="1"/>
</dbReference>
<dbReference type="GO" id="GO:0016301">
    <property type="term" value="F:kinase activity"/>
    <property type="evidence" value="ECO:0007669"/>
    <property type="project" value="InterPro"/>
</dbReference>
<dbReference type="RefSeq" id="WP_089415565.1">
    <property type="nucleotide sequence ID" value="NZ_CP022423.1"/>
</dbReference>
<name>A0A221KB03_VITFI</name>
<evidence type="ECO:0000259" key="1">
    <source>
        <dbReference type="Pfam" id="PF00485"/>
    </source>
</evidence>
<dbReference type="OrthoDB" id="1550976at2"/>
<dbReference type="Gene3D" id="3.40.50.300">
    <property type="entry name" value="P-loop containing nucleotide triphosphate hydrolases"/>
    <property type="match status" value="1"/>
</dbReference>
<organism evidence="2 3">
    <name type="scientific">Vitreoscilla filiformis</name>
    <dbReference type="NCBI Taxonomy" id="63"/>
    <lineage>
        <taxon>Bacteria</taxon>
        <taxon>Pseudomonadati</taxon>
        <taxon>Pseudomonadota</taxon>
        <taxon>Betaproteobacteria</taxon>
        <taxon>Neisseriales</taxon>
        <taxon>Neisseriaceae</taxon>
        <taxon>Vitreoscilla</taxon>
    </lineage>
</organism>
<dbReference type="Pfam" id="PF00485">
    <property type="entry name" value="PRK"/>
    <property type="match status" value="1"/>
</dbReference>
<dbReference type="EMBL" id="CP022423">
    <property type="protein sequence ID" value="ASM76159.1"/>
    <property type="molecule type" value="Genomic_DNA"/>
</dbReference>
<dbReference type="GO" id="GO:0005524">
    <property type="term" value="F:ATP binding"/>
    <property type="evidence" value="ECO:0007669"/>
    <property type="project" value="InterPro"/>
</dbReference>
<dbReference type="InterPro" id="IPR006083">
    <property type="entry name" value="PRK/URK"/>
</dbReference>
<gene>
    <name evidence="2" type="ORF">VITFI_CDS0380</name>
</gene>
<dbReference type="InterPro" id="IPR027417">
    <property type="entry name" value="P-loop_NTPase"/>
</dbReference>
<keyword evidence="2" id="KW-0378">Hydrolase</keyword>
<proteinExistence type="predicted"/>
<evidence type="ECO:0000313" key="3">
    <source>
        <dbReference type="Proteomes" id="UP000199729"/>
    </source>
</evidence>
<dbReference type="SUPFAM" id="SSF52540">
    <property type="entry name" value="P-loop containing nucleoside triphosphate hydrolases"/>
    <property type="match status" value="1"/>
</dbReference>
<dbReference type="KEGG" id="vff:VITFI_CDS0380"/>
<keyword evidence="3" id="KW-1185">Reference proteome</keyword>
<sequence length="216" mass="23497">MTLFDSSLPDLPAGVLARLDDLIAQGGRRLLGLVGPPGAGKSTLALALHRARPQATCVVPMDGFHLAQSELVRLGRADRKGAPDTFDAAGFIHLLRRLRAQPQTGETVYTPEFRRDLEEPVAGALAVAPEVPVLLVEGNYLLLDDPAWVGVRPLLDACWWVAVDDTLRVERLVRRHTQFGRSVEAARAWVARSDEANARLIQTSAGRADWAVAWGT</sequence>
<dbReference type="GO" id="GO:0016787">
    <property type="term" value="F:hydrolase activity"/>
    <property type="evidence" value="ECO:0007669"/>
    <property type="project" value="UniProtKB-KW"/>
</dbReference>
<feature type="domain" description="Phosphoribulokinase/uridine kinase" evidence="1">
    <location>
        <begin position="31"/>
        <end position="211"/>
    </location>
</feature>
<dbReference type="AlphaFoldDB" id="A0A221KB03"/>
<evidence type="ECO:0000313" key="2">
    <source>
        <dbReference type="EMBL" id="ASM76159.1"/>
    </source>
</evidence>
<reference evidence="2 3" key="1">
    <citation type="submission" date="2017-07" db="EMBL/GenBank/DDBJ databases">
        <title>Complete Genome Sequence of the cosmetic ferment Vitreoscilla filiformis (ATCC15551).</title>
        <authorList>
            <person name="Contreras S."/>
            <person name="Sagory-Zalkind P."/>
            <person name="Blanquart H."/>
            <person name="Iltis A."/>
            <person name="Morand S.C."/>
        </authorList>
    </citation>
    <scope>NUCLEOTIDE SEQUENCE [LARGE SCALE GENOMIC DNA]</scope>
    <source>
        <strain evidence="2 3">ATCC 15551</strain>
    </source>
</reference>
<dbReference type="Proteomes" id="UP000199729">
    <property type="component" value="Chromosome"/>
</dbReference>
<protein>
    <submittedName>
        <fullName evidence="2">Nucleoside triphosphate hydrolase</fullName>
    </submittedName>
</protein>
<dbReference type="PANTHER" id="PTHR10285">
    <property type="entry name" value="URIDINE KINASE"/>
    <property type="match status" value="1"/>
</dbReference>